<evidence type="ECO:0000313" key="3">
    <source>
        <dbReference type="Proteomes" id="UP000053573"/>
    </source>
</evidence>
<sequence>MDNRLEFPPWSLREVTLVIVCHDDQAFLRANPSAVHPYLTPHDTWYSGVNPDNEVQAPSNPSQADTDIPGTHPAVLLLRELPRNGGAYIFGRESPLEPDVKFPQSCISKRHLCVYPDLTRRTWIIQALSPLGAKVNGCRIGSEGVGIPSRRALQYDCLNRVVIAENEFSPGVIFYVKPVWPSDSNYIHWSWQDPNLPELAALNLSWTRTAPALSQSEILWPGQADALRFCLLERRLCNGIELFYAQDLEAGTMLLAEKFLSEREAREQLSWRIRLKASDEMLEFEQRDDRTTYALFECILSTLHSLFSNGVAGVAITSSNILVEDLHPGSPQFWLTGVSSARPLPENEIEESHSADVKAVMRIFTEDRESQNYFQHPVANSFFAEFLDASKSGALSAQRILDKFASATQADADHRFKQCYLTAKVAVERVQSNGQTYYQKAGVARVASALFSETADGSQEAYTKVLSTRSRYRISGYEEYQLLHREEVHKMFERLGRSPAYDFGAHERKQKPRRTGNREEADRGMQEICLKMPISSHAPSNMWNILQLINAIRPAHSLDIGDPEFAVEVGGDANCEGFYVDFNYFENACRLLHVIPPAKFPESPDDDSPAKSFRSACNQEDNIVVADKKLLGAAVLKRSSRSMYHCGTEFSETEILDQFPRVTFEGLHRAIFRFNCPPYDLRLLCQEQPEEALPESQCVNMTESHSSRPPSFSILRARRIAGRPRSKARVAEWVSEQATRRRRSRGE</sequence>
<dbReference type="AlphaFoldDB" id="A0A0H1B5F6"/>
<dbReference type="InterPro" id="IPR008984">
    <property type="entry name" value="SMAD_FHA_dom_sf"/>
</dbReference>
<keyword evidence="3" id="KW-1185">Reference proteome</keyword>
<name>A0A0H1B5F6_9EURO</name>
<dbReference type="OrthoDB" id="4184576at2759"/>
<dbReference type="InterPro" id="IPR000253">
    <property type="entry name" value="FHA_dom"/>
</dbReference>
<dbReference type="EMBL" id="LDEV01003235">
    <property type="protein sequence ID" value="KLJ06232.1"/>
    <property type="molecule type" value="Genomic_DNA"/>
</dbReference>
<organism evidence="2 3">
    <name type="scientific">Blastomyces silverae</name>
    <dbReference type="NCBI Taxonomy" id="2060906"/>
    <lineage>
        <taxon>Eukaryota</taxon>
        <taxon>Fungi</taxon>
        <taxon>Dikarya</taxon>
        <taxon>Ascomycota</taxon>
        <taxon>Pezizomycotina</taxon>
        <taxon>Eurotiomycetes</taxon>
        <taxon>Eurotiomycetidae</taxon>
        <taxon>Onygenales</taxon>
        <taxon>Ajellomycetaceae</taxon>
        <taxon>Blastomyces</taxon>
    </lineage>
</organism>
<dbReference type="PROSITE" id="PS50006">
    <property type="entry name" value="FHA_DOMAIN"/>
    <property type="match status" value="1"/>
</dbReference>
<accession>A0A0H1B5F6</accession>
<dbReference type="SUPFAM" id="SSF49879">
    <property type="entry name" value="SMAD/FHA domain"/>
    <property type="match status" value="1"/>
</dbReference>
<feature type="domain" description="FHA" evidence="1">
    <location>
        <begin position="88"/>
        <end position="140"/>
    </location>
</feature>
<reference evidence="3" key="1">
    <citation type="journal article" date="2015" name="PLoS Genet.">
        <title>The dynamic genome and transcriptome of the human fungal pathogen Blastomyces and close relative Emmonsia.</title>
        <authorList>
            <person name="Munoz J.F."/>
            <person name="Gauthier G.M."/>
            <person name="Desjardins C.A."/>
            <person name="Gallo J.E."/>
            <person name="Holder J."/>
            <person name="Sullivan T.D."/>
            <person name="Marty A.J."/>
            <person name="Carmen J.C."/>
            <person name="Chen Z."/>
            <person name="Ding L."/>
            <person name="Gujja S."/>
            <person name="Magrini V."/>
            <person name="Misas E."/>
            <person name="Mitreva M."/>
            <person name="Priest M."/>
            <person name="Saif S."/>
            <person name="Whiston E.A."/>
            <person name="Young S."/>
            <person name="Zeng Q."/>
            <person name="Goldman W.E."/>
            <person name="Mardis E.R."/>
            <person name="Taylor J.W."/>
            <person name="McEwen J.G."/>
            <person name="Clay O.K."/>
            <person name="Klein B.S."/>
            <person name="Cuomo C.A."/>
        </authorList>
    </citation>
    <scope>NUCLEOTIDE SEQUENCE [LARGE SCALE GENOMIC DNA]</scope>
    <source>
        <strain evidence="3">UAMH 139</strain>
    </source>
</reference>
<protein>
    <recommendedName>
        <fullName evidence="1">FHA domain-containing protein</fullName>
    </recommendedName>
</protein>
<dbReference type="Proteomes" id="UP000053573">
    <property type="component" value="Unassembled WGS sequence"/>
</dbReference>
<proteinExistence type="predicted"/>
<evidence type="ECO:0000313" key="2">
    <source>
        <dbReference type="EMBL" id="KLJ06232.1"/>
    </source>
</evidence>
<gene>
    <name evidence="2" type="ORF">EMPG_10342</name>
</gene>
<comment type="caution">
    <text evidence="2">The sequence shown here is derived from an EMBL/GenBank/DDBJ whole genome shotgun (WGS) entry which is preliminary data.</text>
</comment>
<evidence type="ECO:0000259" key="1">
    <source>
        <dbReference type="PROSITE" id="PS50006"/>
    </source>
</evidence>